<evidence type="ECO:0000313" key="6">
    <source>
        <dbReference type="Proteomes" id="UP001060112"/>
    </source>
</evidence>
<sequence length="518" mass="57586">MKKLIKILLSRRLLLIITLIAACVFTFVAFELSILPLKYFIPLIVVIFLGAFLLYRLSRDKNDRHPVKVAIVKLVNVILAIVLIIASWSLMKGSNFISSITGGGEEIIEMDVVVLKDSLYDTIDDLKGQSFGALHGDAVNINKTETMIEDDIGDITVTNYASNNELIQSLMTQEMSAIIVKNVDLESFDSIEENFNDKIRIIQKYEIKLPKVTADSAKVTQEPFIVFISGRDKKGPINTFSLSDVNMIATINPTTKQILLVSIPRDYYVDIQGIDGVSGKDKLTHSAKGGIDATIQTVENLMDINMNYYAKFNFTSFLNVIDALGGIEIDVPKYDVIGRDDGVFVTRLDKYTIKPGKQTFDSKHALSFVRERYAFVDGDEIRGKNQMLMIKAIVKKCCSPSLITSMDSVFESLSDSFETNLSASDIKSLINMQINDMAPWDVQSFRLTGDASQRTLELATVGDVTSVNPHGVFVTQPDEQAIAQAKEYIQQVMNGEIVKVEDDSNDDVTDQTSTNTTN</sequence>
<organism evidence="5 6">
    <name type="scientific">Allocoprobacillus halotolerans</name>
    <dbReference type="NCBI Taxonomy" id="2944914"/>
    <lineage>
        <taxon>Bacteria</taxon>
        <taxon>Bacillati</taxon>
        <taxon>Bacillota</taxon>
        <taxon>Erysipelotrichia</taxon>
        <taxon>Erysipelotrichales</taxon>
        <taxon>Erysipelotrichaceae</taxon>
        <taxon>Allocoprobacillus</taxon>
    </lineage>
</organism>
<feature type="transmembrane region" description="Helical" evidence="3">
    <location>
        <begin position="39"/>
        <end position="58"/>
    </location>
</feature>
<dbReference type="PANTHER" id="PTHR33392:SF6">
    <property type="entry name" value="POLYISOPRENYL-TEICHOIC ACID--PEPTIDOGLYCAN TEICHOIC ACID TRANSFERASE TAGU"/>
    <property type="match status" value="1"/>
</dbReference>
<feature type="transmembrane region" description="Helical" evidence="3">
    <location>
        <begin position="12"/>
        <end position="33"/>
    </location>
</feature>
<evidence type="ECO:0000256" key="1">
    <source>
        <dbReference type="ARBA" id="ARBA00006068"/>
    </source>
</evidence>
<evidence type="ECO:0000313" key="5">
    <source>
        <dbReference type="EMBL" id="UTY38175.1"/>
    </source>
</evidence>
<dbReference type="RefSeq" id="WP_290138330.1">
    <property type="nucleotide sequence ID" value="NZ_CP101620.1"/>
</dbReference>
<accession>A0ABY5I2G5</accession>
<keyword evidence="3" id="KW-0812">Transmembrane</keyword>
<feature type="domain" description="Cell envelope-related transcriptional attenuator" evidence="4">
    <location>
        <begin position="243"/>
        <end position="397"/>
    </location>
</feature>
<dbReference type="NCBIfam" id="TIGR00350">
    <property type="entry name" value="lytR_cpsA_psr"/>
    <property type="match status" value="1"/>
</dbReference>
<dbReference type="PANTHER" id="PTHR33392">
    <property type="entry name" value="POLYISOPRENYL-TEICHOIC ACID--PEPTIDOGLYCAN TEICHOIC ACID TRANSFERASE TAGU"/>
    <property type="match status" value="1"/>
</dbReference>
<proteinExistence type="inferred from homology"/>
<evidence type="ECO:0000256" key="3">
    <source>
        <dbReference type="SAM" id="Phobius"/>
    </source>
</evidence>
<dbReference type="Gene3D" id="3.40.190.10">
    <property type="entry name" value="Periplasmic binding protein-like II"/>
    <property type="match status" value="1"/>
</dbReference>
<gene>
    <name evidence="5" type="ORF">NMU03_10815</name>
</gene>
<evidence type="ECO:0000256" key="2">
    <source>
        <dbReference type="SAM" id="MobiDB-lite"/>
    </source>
</evidence>
<dbReference type="Pfam" id="PF03816">
    <property type="entry name" value="LytR_cpsA_psr"/>
    <property type="match status" value="1"/>
</dbReference>
<dbReference type="InterPro" id="IPR004474">
    <property type="entry name" value="LytR_CpsA_psr"/>
</dbReference>
<keyword evidence="3" id="KW-0472">Membrane</keyword>
<protein>
    <submittedName>
        <fullName evidence="5">LCP family protein</fullName>
    </submittedName>
</protein>
<feature type="transmembrane region" description="Helical" evidence="3">
    <location>
        <begin position="70"/>
        <end position="91"/>
    </location>
</feature>
<feature type="region of interest" description="Disordered" evidence="2">
    <location>
        <begin position="499"/>
        <end position="518"/>
    </location>
</feature>
<keyword evidence="6" id="KW-1185">Reference proteome</keyword>
<dbReference type="EMBL" id="CP101620">
    <property type="protein sequence ID" value="UTY38175.1"/>
    <property type="molecule type" value="Genomic_DNA"/>
</dbReference>
<dbReference type="Gene3D" id="3.40.630.190">
    <property type="entry name" value="LCP protein"/>
    <property type="match status" value="1"/>
</dbReference>
<name>A0ABY5I2G5_9FIRM</name>
<evidence type="ECO:0000259" key="4">
    <source>
        <dbReference type="Pfam" id="PF03816"/>
    </source>
</evidence>
<reference evidence="5" key="1">
    <citation type="submission" date="2022-07" db="EMBL/GenBank/DDBJ databases">
        <title>Faecal culturing of patients with breast cancer.</title>
        <authorList>
            <person name="Teng N.M.Y."/>
            <person name="Kiu R."/>
            <person name="Evans R."/>
            <person name="Baker D.J."/>
            <person name="Zenner C."/>
            <person name="Robinson S.D."/>
            <person name="Hall L.J."/>
        </authorList>
    </citation>
    <scope>NUCLEOTIDE SEQUENCE</scope>
    <source>
        <strain evidence="5">LH1062</strain>
    </source>
</reference>
<dbReference type="PROSITE" id="PS51257">
    <property type="entry name" value="PROKAR_LIPOPROTEIN"/>
    <property type="match status" value="1"/>
</dbReference>
<comment type="similarity">
    <text evidence="1">Belongs to the LytR/CpsA/Psr (LCP) family.</text>
</comment>
<dbReference type="InterPro" id="IPR050922">
    <property type="entry name" value="LytR/CpsA/Psr_CW_biosynth"/>
</dbReference>
<dbReference type="Proteomes" id="UP001060112">
    <property type="component" value="Chromosome"/>
</dbReference>
<keyword evidence="3" id="KW-1133">Transmembrane helix</keyword>